<sequence length="431" mass="45968">MDKIIIQGGNVLSGTIEASGAKNAALPLLAASILVDGPVVYHRIPHLKDISTMMTLLAWQGADVTYDDQYCLHVDTRPATKSEAPYELVKTMRASSLVLGPLLARFGEAKVSLPGGCAIGARPIDMHLKGLEAMGAVIEVEQGDIIARAPNGLSGAHIVFDQVTVTGTENLMMAAVLAKGVTILDNAAREPEIVNLADSLRGLGAKIEGDGSNRITVEGVERLEGGEMITVADRIEAATYLAAGLITGGDVTVSDVDPLMLEAFLARVRETGALVETGEDWIRCKAQGRMKAVDIHTLPHPGFPTDLQAQFLALMTLAEGTSVIRETIFENRFMHVQELARMGAKIRLDGNTAIVTGCEKISGAPVMATDLRASASLVLAGLAAEGETTISRVYHIDRGYERIEEKLSKLGARIERHSASENWMQGARLDA</sequence>
<dbReference type="PANTHER" id="PTHR43783:SF1">
    <property type="entry name" value="UDP-N-ACETYLGLUCOSAMINE 1-CARBOXYVINYLTRANSFERASE"/>
    <property type="match status" value="1"/>
</dbReference>
<dbReference type="UniPathway" id="UPA00219"/>
<dbReference type="FunFam" id="3.65.10.10:FF:000001">
    <property type="entry name" value="UDP-N-acetylglucosamine 1-carboxyvinyltransferase"/>
    <property type="match status" value="1"/>
</dbReference>
<evidence type="ECO:0000256" key="8">
    <source>
        <dbReference type="ARBA" id="ARBA00023306"/>
    </source>
</evidence>
<protein>
    <recommendedName>
        <fullName evidence="13">UDP-N-acetylglucosamine 1-carboxyvinyltransferase</fullName>
        <ecNumber evidence="13">2.5.1.7</ecNumber>
    </recommendedName>
    <alternativeName>
        <fullName evidence="13">Enoylpyruvate transferase</fullName>
    </alternativeName>
    <alternativeName>
        <fullName evidence="13">UDP-N-acetylglucosamine enolpyruvyl transferase</fullName>
        <shortName evidence="13">EPT</shortName>
    </alternativeName>
</protein>
<comment type="pathway">
    <text evidence="2 13">Cell wall biogenesis; peptidoglycan biosynthesis.</text>
</comment>
<evidence type="ECO:0000256" key="12">
    <source>
        <dbReference type="ARBA" id="ARBA00047527"/>
    </source>
</evidence>
<comment type="catalytic activity">
    <reaction evidence="12 13">
        <text>phosphoenolpyruvate + UDP-N-acetyl-alpha-D-glucosamine = UDP-N-acetyl-3-O-(1-carboxyvinyl)-alpha-D-glucosamine + phosphate</text>
        <dbReference type="Rhea" id="RHEA:18681"/>
        <dbReference type="ChEBI" id="CHEBI:43474"/>
        <dbReference type="ChEBI" id="CHEBI:57705"/>
        <dbReference type="ChEBI" id="CHEBI:58702"/>
        <dbReference type="ChEBI" id="CHEBI:68483"/>
        <dbReference type="EC" id="2.5.1.7"/>
    </reaction>
</comment>
<evidence type="ECO:0000256" key="6">
    <source>
        <dbReference type="ARBA" id="ARBA00022960"/>
    </source>
</evidence>
<feature type="active site" description="Proton donor" evidence="13">
    <location>
        <position position="117"/>
    </location>
</feature>
<keyword evidence="10 13" id="KW-0670">Pyruvate</keyword>
<feature type="binding site" evidence="13">
    <location>
        <begin position="22"/>
        <end position="23"/>
    </location>
    <ligand>
        <name>phosphoenolpyruvate</name>
        <dbReference type="ChEBI" id="CHEBI:58702"/>
    </ligand>
</feature>
<evidence type="ECO:0000256" key="4">
    <source>
        <dbReference type="ARBA" id="ARBA00022618"/>
    </source>
</evidence>
<feature type="binding site" evidence="13">
    <location>
        <position position="306"/>
    </location>
    <ligand>
        <name>UDP-N-acetyl-alpha-D-glucosamine</name>
        <dbReference type="ChEBI" id="CHEBI:57705"/>
    </ligand>
</feature>
<keyword evidence="8 13" id="KW-0131">Cell cycle</keyword>
<accession>A0A2K8L2N1</accession>
<evidence type="ECO:0000259" key="14">
    <source>
        <dbReference type="Pfam" id="PF00275"/>
    </source>
</evidence>
<dbReference type="SUPFAM" id="SSF55205">
    <property type="entry name" value="EPT/RTPC-like"/>
    <property type="match status" value="1"/>
</dbReference>
<evidence type="ECO:0000256" key="9">
    <source>
        <dbReference type="ARBA" id="ARBA00023316"/>
    </source>
</evidence>
<dbReference type="CDD" id="cd01555">
    <property type="entry name" value="UdpNAET"/>
    <property type="match status" value="1"/>
</dbReference>
<proteinExistence type="inferred from homology"/>
<organism evidence="15 16">
    <name type="scientific">Mariprofundus aestuarium</name>
    <dbReference type="NCBI Taxonomy" id="1921086"/>
    <lineage>
        <taxon>Bacteria</taxon>
        <taxon>Pseudomonadati</taxon>
        <taxon>Pseudomonadota</taxon>
        <taxon>Candidatius Mariprofundia</taxon>
        <taxon>Mariprofundales</taxon>
        <taxon>Mariprofundaceae</taxon>
        <taxon>Mariprofundus</taxon>
    </lineage>
</organism>
<dbReference type="Pfam" id="PF00275">
    <property type="entry name" value="EPSP_synthase"/>
    <property type="match status" value="1"/>
</dbReference>
<comment type="function">
    <text evidence="13">Cell wall formation. Adds enolpyruvyl to UDP-N-acetylglucosamine.</text>
</comment>
<reference evidence="15 16" key="1">
    <citation type="submission" date="2016-12" db="EMBL/GenBank/DDBJ databases">
        <title>Isolation and genomic insights into novel planktonic Zetaproteobacteria from stratified waters of the Chesapeake Bay.</title>
        <authorList>
            <person name="McAllister S.M."/>
            <person name="Kato S."/>
            <person name="Chan C.S."/>
            <person name="Chiu B.K."/>
            <person name="Field E.K."/>
        </authorList>
    </citation>
    <scope>NUCLEOTIDE SEQUENCE [LARGE SCALE GENOMIC DNA]</scope>
    <source>
        <strain evidence="15 16">CP-5</strain>
    </source>
</reference>
<comment type="similarity">
    <text evidence="11 13">Belongs to the EPSP synthase family. MurA subfamily.</text>
</comment>
<keyword evidence="9 13" id="KW-0961">Cell wall biogenesis/degradation</keyword>
<name>A0A2K8L2N1_MARES</name>
<dbReference type="Gene3D" id="3.65.10.10">
    <property type="entry name" value="Enolpyruvate transferase domain"/>
    <property type="match status" value="2"/>
</dbReference>
<dbReference type="AlphaFoldDB" id="A0A2K8L2N1"/>
<dbReference type="HAMAP" id="MF_00111">
    <property type="entry name" value="MurA"/>
    <property type="match status" value="1"/>
</dbReference>
<dbReference type="EC" id="2.5.1.7" evidence="13"/>
<dbReference type="InterPro" id="IPR001986">
    <property type="entry name" value="Enolpyruvate_Tfrase_dom"/>
</dbReference>
<dbReference type="EMBL" id="CP018799">
    <property type="protein sequence ID" value="ATX80479.1"/>
    <property type="molecule type" value="Genomic_DNA"/>
</dbReference>
<evidence type="ECO:0000313" key="16">
    <source>
        <dbReference type="Proteomes" id="UP000231701"/>
    </source>
</evidence>
<dbReference type="InterPro" id="IPR036968">
    <property type="entry name" value="Enolpyruvate_Tfrase_sf"/>
</dbReference>
<keyword evidence="4 13" id="KW-0132">Cell division</keyword>
<comment type="caution">
    <text evidence="13">Lacks conserved residue(s) required for the propagation of feature annotation.</text>
</comment>
<evidence type="ECO:0000313" key="15">
    <source>
        <dbReference type="EMBL" id="ATX80479.1"/>
    </source>
</evidence>
<dbReference type="InterPro" id="IPR050068">
    <property type="entry name" value="MurA_subfamily"/>
</dbReference>
<dbReference type="GO" id="GO:0009252">
    <property type="term" value="P:peptidoglycan biosynthetic process"/>
    <property type="evidence" value="ECO:0007669"/>
    <property type="project" value="UniProtKB-UniRule"/>
</dbReference>
<dbReference type="GO" id="GO:0008360">
    <property type="term" value="P:regulation of cell shape"/>
    <property type="evidence" value="ECO:0007669"/>
    <property type="project" value="UniProtKB-KW"/>
</dbReference>
<dbReference type="NCBIfam" id="NF006873">
    <property type="entry name" value="PRK09369.1"/>
    <property type="match status" value="1"/>
</dbReference>
<keyword evidence="7 13" id="KW-0573">Peptidoglycan synthesis</keyword>
<evidence type="ECO:0000256" key="11">
    <source>
        <dbReference type="ARBA" id="ARBA00038367"/>
    </source>
</evidence>
<evidence type="ECO:0000256" key="7">
    <source>
        <dbReference type="ARBA" id="ARBA00022984"/>
    </source>
</evidence>
<dbReference type="PANTHER" id="PTHR43783">
    <property type="entry name" value="UDP-N-ACETYLGLUCOSAMINE 1-CARBOXYVINYLTRANSFERASE"/>
    <property type="match status" value="1"/>
</dbReference>
<dbReference type="KEGG" id="maes:Ga0123461_2073"/>
<dbReference type="RefSeq" id="WP_100278241.1">
    <property type="nucleotide sequence ID" value="NZ_CP018799.1"/>
</dbReference>
<feature type="modified residue" description="2-(S-cysteinyl)pyruvic acid O-phosphothioketal" evidence="13">
    <location>
        <position position="117"/>
    </location>
</feature>
<evidence type="ECO:0000256" key="1">
    <source>
        <dbReference type="ARBA" id="ARBA00004496"/>
    </source>
</evidence>
<keyword evidence="3 13" id="KW-0963">Cytoplasm</keyword>
<dbReference type="InterPro" id="IPR013792">
    <property type="entry name" value="RNA3'P_cycl/enolpyr_Trfase_a/b"/>
</dbReference>
<evidence type="ECO:0000256" key="10">
    <source>
        <dbReference type="ARBA" id="ARBA00023317"/>
    </source>
</evidence>
<dbReference type="GO" id="GO:0005737">
    <property type="term" value="C:cytoplasm"/>
    <property type="evidence" value="ECO:0007669"/>
    <property type="project" value="UniProtKB-SubCell"/>
</dbReference>
<keyword evidence="6 13" id="KW-0133">Cell shape</keyword>
<evidence type="ECO:0000256" key="5">
    <source>
        <dbReference type="ARBA" id="ARBA00022679"/>
    </source>
</evidence>
<evidence type="ECO:0000256" key="3">
    <source>
        <dbReference type="ARBA" id="ARBA00022490"/>
    </source>
</evidence>
<dbReference type="GO" id="GO:0019277">
    <property type="term" value="P:UDP-N-acetylgalactosamine biosynthetic process"/>
    <property type="evidence" value="ECO:0007669"/>
    <property type="project" value="InterPro"/>
</dbReference>
<dbReference type="InterPro" id="IPR005750">
    <property type="entry name" value="UDP_GlcNAc_COvinyl_MurA"/>
</dbReference>
<keyword evidence="5 13" id="KW-0808">Transferase</keyword>
<evidence type="ECO:0000256" key="13">
    <source>
        <dbReference type="HAMAP-Rule" id="MF_00111"/>
    </source>
</evidence>
<feature type="binding site" evidence="13">
    <location>
        <position position="328"/>
    </location>
    <ligand>
        <name>UDP-N-acetyl-alpha-D-glucosamine</name>
        <dbReference type="ChEBI" id="CHEBI:57705"/>
    </ligand>
</feature>
<dbReference type="GO" id="GO:0071555">
    <property type="term" value="P:cell wall organization"/>
    <property type="evidence" value="ECO:0007669"/>
    <property type="project" value="UniProtKB-KW"/>
</dbReference>
<dbReference type="Proteomes" id="UP000231701">
    <property type="component" value="Chromosome"/>
</dbReference>
<dbReference type="GO" id="GO:0051301">
    <property type="term" value="P:cell division"/>
    <property type="evidence" value="ECO:0007669"/>
    <property type="project" value="UniProtKB-KW"/>
</dbReference>
<dbReference type="GO" id="GO:0008760">
    <property type="term" value="F:UDP-N-acetylglucosamine 1-carboxyvinyltransferase activity"/>
    <property type="evidence" value="ECO:0007669"/>
    <property type="project" value="UniProtKB-UniRule"/>
</dbReference>
<feature type="binding site" evidence="13">
    <location>
        <position position="93"/>
    </location>
    <ligand>
        <name>UDP-N-acetyl-alpha-D-glucosamine</name>
        <dbReference type="ChEBI" id="CHEBI:57705"/>
    </ligand>
</feature>
<comment type="subcellular location">
    <subcellularLocation>
        <location evidence="1 13">Cytoplasm</location>
    </subcellularLocation>
</comment>
<gene>
    <name evidence="13" type="primary">murA</name>
    <name evidence="15" type="ORF">Ga0123461_2073</name>
</gene>
<dbReference type="OrthoDB" id="5288297at2"/>
<evidence type="ECO:0000256" key="2">
    <source>
        <dbReference type="ARBA" id="ARBA00004752"/>
    </source>
</evidence>
<feature type="domain" description="Enolpyruvate transferase" evidence="14">
    <location>
        <begin position="7"/>
        <end position="407"/>
    </location>
</feature>
<dbReference type="NCBIfam" id="TIGR01072">
    <property type="entry name" value="murA"/>
    <property type="match status" value="1"/>
</dbReference>
<keyword evidence="16" id="KW-1185">Reference proteome</keyword>